<feature type="compositionally biased region" description="Polar residues" evidence="1">
    <location>
        <begin position="450"/>
        <end position="471"/>
    </location>
</feature>
<dbReference type="AlphaFoldDB" id="A0A3M6X4E4"/>
<accession>A0A3M6X4E4</accession>
<feature type="domain" description="Prion-inhibition and propagation HeLo" evidence="2">
    <location>
        <begin position="149"/>
        <end position="385"/>
    </location>
</feature>
<name>A0A3M6X4E4_HORWE</name>
<dbReference type="OrthoDB" id="20872at2759"/>
<feature type="compositionally biased region" description="Basic and acidic residues" evidence="1">
    <location>
        <begin position="48"/>
        <end position="63"/>
    </location>
</feature>
<dbReference type="Proteomes" id="UP000282582">
    <property type="component" value="Unassembled WGS sequence"/>
</dbReference>
<protein>
    <recommendedName>
        <fullName evidence="2">Prion-inhibition and propagation HeLo domain-containing protein</fullName>
    </recommendedName>
</protein>
<evidence type="ECO:0000313" key="3">
    <source>
        <dbReference type="EMBL" id="RMX85733.1"/>
    </source>
</evidence>
<evidence type="ECO:0000259" key="2">
    <source>
        <dbReference type="Pfam" id="PF14479"/>
    </source>
</evidence>
<feature type="region of interest" description="Disordered" evidence="1">
    <location>
        <begin position="413"/>
        <end position="561"/>
    </location>
</feature>
<reference evidence="5 6" key="1">
    <citation type="journal article" date="2018" name="BMC Genomics">
        <title>Genomic evidence for intraspecific hybridization in a clonal and extremely halotolerant yeast.</title>
        <authorList>
            <person name="Gostincar C."/>
            <person name="Stajich J.E."/>
            <person name="Zupancic J."/>
            <person name="Zalar P."/>
            <person name="Gunde-Cimerman N."/>
        </authorList>
    </citation>
    <scope>NUCLEOTIDE SEQUENCE [LARGE SCALE GENOMIC DNA]</scope>
    <source>
        <strain evidence="4 6">EXF-6654</strain>
        <strain evidence="3 5">EXF-6656</strain>
    </source>
</reference>
<dbReference type="InterPro" id="IPR038305">
    <property type="entry name" value="HeLo_sf"/>
</dbReference>
<dbReference type="Pfam" id="PF14479">
    <property type="entry name" value="HeLo"/>
    <property type="match status" value="1"/>
</dbReference>
<dbReference type="EMBL" id="QWIJ01000205">
    <property type="protein sequence ID" value="RMX85733.1"/>
    <property type="molecule type" value="Genomic_DNA"/>
</dbReference>
<evidence type="ECO:0000313" key="6">
    <source>
        <dbReference type="Proteomes" id="UP000282582"/>
    </source>
</evidence>
<proteinExistence type="predicted"/>
<feature type="region of interest" description="Disordered" evidence="1">
    <location>
        <begin position="48"/>
        <end position="76"/>
    </location>
</feature>
<sequence>MPIQYWTIAIRTPKLIKAMAALADGMAGALKKCTGSIVLFMGTSTNLHEHPGSPRVERSEMRATRAKFSRSTDDPSAHQIELPAADDDGGCVAKDDLRRISRSAVLQEREGGCVIVSQLFMVQHFCNNMARDKAETAHVEHPEHEAALAGALALANLFSNCVEAFGLIHPSQRWDRPEQLLLARLGIQQARLLIWGDVVGIYSPPKTVTDRAVPKHPSAAYPDLKEPTFFGPRDSRLDEPTVRTEVEQALAAIVDRGSGSSREEMMEKFGLKPPKRFSADYQAPLDTNRLEHFRERYELLREVAEDYAHLHTRRNNSITHTSWQIADYGRFATFIELTQQQIDHLISILGVQDPIDRGMRMDIKAFGWHLTQDRMRVAMDVSKLQLVQEACREEYSEYLDAIQQALDHIEREKRENDVPSYAPPPMSPEAAQKTALSALQHTEPPKPNNAKENGNTDKANGNGNVKRSSNAAPGKQKRPGFFSRLKSFGKSKDNALHDLKGRSKSMSEETPRSKSEVGPSSEALFSSGTPNAAAKQQARTAGNDEGSSLEPVRSKSVGDVMDVDEEFLKNRLQQMATLSETPQPGDDLANMISRHDQYHGIARTETKDLKQGW</sequence>
<dbReference type="Gene3D" id="1.20.120.1020">
    <property type="entry name" value="Prion-inhibition and propagation, HeLo domain"/>
    <property type="match status" value="1"/>
</dbReference>
<evidence type="ECO:0000256" key="1">
    <source>
        <dbReference type="SAM" id="MobiDB-lite"/>
    </source>
</evidence>
<evidence type="ECO:0000313" key="4">
    <source>
        <dbReference type="EMBL" id="RMY06751.1"/>
    </source>
</evidence>
<evidence type="ECO:0000313" key="5">
    <source>
        <dbReference type="Proteomes" id="UP000281245"/>
    </source>
</evidence>
<comment type="caution">
    <text evidence="3">The sequence shown here is derived from an EMBL/GenBank/DDBJ whole genome shotgun (WGS) entry which is preliminary data.</text>
</comment>
<dbReference type="EMBL" id="QWIK01000406">
    <property type="protein sequence ID" value="RMY06751.1"/>
    <property type="molecule type" value="Genomic_DNA"/>
</dbReference>
<feature type="compositionally biased region" description="Basic and acidic residues" evidence="1">
    <location>
        <begin position="490"/>
        <end position="515"/>
    </location>
</feature>
<dbReference type="Proteomes" id="UP000281245">
    <property type="component" value="Unassembled WGS sequence"/>
</dbReference>
<dbReference type="InterPro" id="IPR029498">
    <property type="entry name" value="HeLo_dom"/>
</dbReference>
<gene>
    <name evidence="4" type="ORF">D0868_05705</name>
    <name evidence="3" type="ORF">D0869_03610</name>
</gene>
<organism evidence="3 5">
    <name type="scientific">Hortaea werneckii</name>
    <name type="common">Black yeast</name>
    <name type="synonym">Cladosporium werneckii</name>
    <dbReference type="NCBI Taxonomy" id="91943"/>
    <lineage>
        <taxon>Eukaryota</taxon>
        <taxon>Fungi</taxon>
        <taxon>Dikarya</taxon>
        <taxon>Ascomycota</taxon>
        <taxon>Pezizomycotina</taxon>
        <taxon>Dothideomycetes</taxon>
        <taxon>Dothideomycetidae</taxon>
        <taxon>Mycosphaerellales</taxon>
        <taxon>Teratosphaeriaceae</taxon>
        <taxon>Hortaea</taxon>
    </lineage>
</organism>